<keyword evidence="4" id="KW-1185">Reference proteome</keyword>
<keyword evidence="2" id="KW-0472">Membrane</keyword>
<evidence type="ECO:0000256" key="2">
    <source>
        <dbReference type="SAM" id="Phobius"/>
    </source>
</evidence>
<dbReference type="KEGG" id="mcub:MCBB_2180"/>
<keyword evidence="1" id="KW-0175">Coiled coil</keyword>
<name>A0A1D3L513_9EURY</name>
<dbReference type="STRING" id="118062.MCBB_2180"/>
<reference evidence="3 4" key="1">
    <citation type="submission" date="2016-08" db="EMBL/GenBank/DDBJ databases">
        <authorList>
            <person name="Seilhamer J.J."/>
        </authorList>
    </citation>
    <scope>NUCLEOTIDE SEQUENCE [LARGE SCALE GENOMIC DNA]</scope>
    <source>
        <strain evidence="3">Buetzberg</strain>
    </source>
</reference>
<evidence type="ECO:0000313" key="3">
    <source>
        <dbReference type="EMBL" id="SCG86721.1"/>
    </source>
</evidence>
<accession>A0A1D3L513</accession>
<keyword evidence="2" id="KW-1133">Transmembrane helix</keyword>
<dbReference type="EMBL" id="LT607756">
    <property type="protein sequence ID" value="SCG86721.1"/>
    <property type="molecule type" value="Genomic_DNA"/>
</dbReference>
<feature type="transmembrane region" description="Helical" evidence="2">
    <location>
        <begin position="6"/>
        <end position="24"/>
    </location>
</feature>
<dbReference type="OrthoDB" id="76759at2157"/>
<feature type="coiled-coil region" evidence="1">
    <location>
        <begin position="133"/>
        <end position="178"/>
    </location>
</feature>
<organism evidence="3 4">
    <name type="scientific">Methanobacterium congolense</name>
    <dbReference type="NCBI Taxonomy" id="118062"/>
    <lineage>
        <taxon>Archaea</taxon>
        <taxon>Methanobacteriati</taxon>
        <taxon>Methanobacteriota</taxon>
        <taxon>Methanomada group</taxon>
        <taxon>Methanobacteria</taxon>
        <taxon>Methanobacteriales</taxon>
        <taxon>Methanobacteriaceae</taxon>
        <taxon>Methanobacterium</taxon>
    </lineage>
</organism>
<protein>
    <submittedName>
        <fullName evidence="3">Uncharacterized protein</fullName>
    </submittedName>
</protein>
<dbReference type="Proteomes" id="UP000094707">
    <property type="component" value="Chromosome I"/>
</dbReference>
<dbReference type="AlphaFoldDB" id="A0A1D3L513"/>
<dbReference type="PATRIC" id="fig|129848.4.peg.2227"/>
<proteinExistence type="predicted"/>
<sequence length="178" mass="19644">MDALELFAILVLAGAVVVLLYYYLQDVRTGSLSRISSKVTGTGITSSFDETVSTVGGKFKEAGSKVTGTSETSETGTTAGMSEKMAGMSEKIMGKVKEVPISTDILSARIEVFLDEKSDQLIKDWDLATKSDINDLEKRYSKVSRDVGELEGRFNEYRGYTNKKIKSIENRLEKLEME</sequence>
<keyword evidence="2" id="KW-0812">Transmembrane</keyword>
<evidence type="ECO:0000313" key="4">
    <source>
        <dbReference type="Proteomes" id="UP000094707"/>
    </source>
</evidence>
<evidence type="ECO:0000256" key="1">
    <source>
        <dbReference type="SAM" id="Coils"/>
    </source>
</evidence>
<dbReference type="RefSeq" id="WP_071907756.1">
    <property type="nucleotide sequence ID" value="NZ_LT607756.1"/>
</dbReference>
<gene>
    <name evidence="3" type="ORF">MCBB_2180</name>
</gene>
<dbReference type="GeneID" id="30413015"/>